<keyword evidence="1" id="KW-0472">Membrane</keyword>
<protein>
    <submittedName>
        <fullName evidence="2">DUF4358 domain-containing protein</fullName>
    </submittedName>
</protein>
<feature type="transmembrane region" description="Helical" evidence="1">
    <location>
        <begin position="24"/>
        <end position="44"/>
    </location>
</feature>
<dbReference type="EMBL" id="JAJEQN010000023">
    <property type="protein sequence ID" value="MCC2221938.1"/>
    <property type="molecule type" value="Genomic_DNA"/>
</dbReference>
<reference evidence="2 3" key="1">
    <citation type="submission" date="2021-10" db="EMBL/GenBank/DDBJ databases">
        <title>Anaerobic single-cell dispensing facilitates the cultivation of human gut bacteria.</title>
        <authorList>
            <person name="Afrizal A."/>
        </authorList>
    </citation>
    <scope>NUCLEOTIDE SEQUENCE [LARGE SCALE GENOMIC DNA]</scope>
    <source>
        <strain evidence="2 3">CLA-AA-H224</strain>
    </source>
</reference>
<dbReference type="Proteomes" id="UP001198200">
    <property type="component" value="Unassembled WGS sequence"/>
</dbReference>
<keyword evidence="1" id="KW-1133">Transmembrane helix</keyword>
<dbReference type="Pfam" id="PF14270">
    <property type="entry name" value="DUF4358"/>
    <property type="match status" value="1"/>
</dbReference>
<evidence type="ECO:0000313" key="2">
    <source>
        <dbReference type="EMBL" id="MCC2221938.1"/>
    </source>
</evidence>
<organism evidence="2 3">
    <name type="scientific">Anthropogastromicrobium aceti</name>
    <dbReference type="NCBI Taxonomy" id="2981768"/>
    <lineage>
        <taxon>Bacteria</taxon>
        <taxon>Bacillati</taxon>
        <taxon>Bacillota</taxon>
        <taxon>Clostridia</taxon>
        <taxon>Lachnospirales</taxon>
        <taxon>Lachnospiraceae</taxon>
        <taxon>Anthropogastromicrobium</taxon>
    </lineage>
</organism>
<keyword evidence="3" id="KW-1185">Reference proteome</keyword>
<sequence>MNKRTNSKENDTISKKTGNKARQLSIYFFQAISLIALLFCVWLLTREKEYREIDVNTVAQNLVELMPDTVASESDMVVKERFGLEANAFNGLVYYGPDSNMEAAELLLVNLKDTSQKESVEEAIQKRIEYQKSCFEGYGVDQMELINNAMTITYGHYMLFIVSKDSSLAREAFADATVK</sequence>
<evidence type="ECO:0000313" key="3">
    <source>
        <dbReference type="Proteomes" id="UP001198200"/>
    </source>
</evidence>
<dbReference type="AlphaFoldDB" id="A0AAE3E590"/>
<evidence type="ECO:0000256" key="1">
    <source>
        <dbReference type="SAM" id="Phobius"/>
    </source>
</evidence>
<name>A0AAE3E590_9FIRM</name>
<accession>A0AAE3E590</accession>
<dbReference type="RefSeq" id="WP_308731910.1">
    <property type="nucleotide sequence ID" value="NZ_JAJEQN010000023.1"/>
</dbReference>
<gene>
    <name evidence="2" type="ORF">LKD48_09875</name>
</gene>
<proteinExistence type="predicted"/>
<keyword evidence="1" id="KW-0812">Transmembrane</keyword>
<dbReference type="InterPro" id="IPR025648">
    <property type="entry name" value="DUF4358"/>
</dbReference>
<comment type="caution">
    <text evidence="2">The sequence shown here is derived from an EMBL/GenBank/DDBJ whole genome shotgun (WGS) entry which is preliminary data.</text>
</comment>